<evidence type="ECO:0000313" key="10">
    <source>
        <dbReference type="Proteomes" id="UP000623129"/>
    </source>
</evidence>
<evidence type="ECO:0000256" key="5">
    <source>
        <dbReference type="ARBA" id="ARBA00023242"/>
    </source>
</evidence>
<keyword evidence="6" id="KW-0175">Coiled coil</keyword>
<protein>
    <submittedName>
        <fullName evidence="9">Transcription factor bHLH18-like protein</fullName>
    </submittedName>
</protein>
<dbReference type="SUPFAM" id="SSF47459">
    <property type="entry name" value="HLH, helix-loop-helix DNA-binding domain"/>
    <property type="match status" value="1"/>
</dbReference>
<dbReference type="Pfam" id="PF00010">
    <property type="entry name" value="HLH"/>
    <property type="match status" value="1"/>
</dbReference>
<dbReference type="OrthoDB" id="690068at2759"/>
<comment type="subcellular location">
    <subcellularLocation>
        <location evidence="1">Nucleus</location>
    </subcellularLocation>
</comment>
<feature type="coiled-coil region" evidence="6">
    <location>
        <begin position="204"/>
        <end position="231"/>
    </location>
</feature>
<sequence>MASHWFSDLELEEPGFFHQWQGDCFEQFMEQQMAVAFGQNQNQELRQSASSESNTGTPPFKLSAPVLNVNERPQKIAKTTSRDSNLTEQSSSSPTILSFGAPAVATKVHAGFYGGANGGVKKPKEEVEMALPGMVGNVGGNNNKRGYEAMVRGEGMRKGTGNHTGSNQEHILAERKRREKLSQRFIALSKIVPGLKKMDKASVLGDAIKYLQQLQDKVQDLEAQSAKRTVESAVMVKKSQLASDEDSDVDNNSSCDENFNNQRSISKGLPEIEAKMSERTVLIKIHCEKRKGVLVKVLAEMEALGLSITSTNVMPFASSTLDITAMAQVEEEFSMSVKDVVKKLNQAFKQFM</sequence>
<keyword evidence="5" id="KW-0539">Nucleus</keyword>
<evidence type="ECO:0000256" key="2">
    <source>
        <dbReference type="ARBA" id="ARBA00005510"/>
    </source>
</evidence>
<evidence type="ECO:0000313" key="9">
    <source>
        <dbReference type="EMBL" id="KAF3320503.1"/>
    </source>
</evidence>
<comment type="similarity">
    <text evidence="2">Belongs to the bHLH protein family.</text>
</comment>
<dbReference type="GO" id="GO:0046983">
    <property type="term" value="F:protein dimerization activity"/>
    <property type="evidence" value="ECO:0007669"/>
    <property type="project" value="InterPro"/>
</dbReference>
<evidence type="ECO:0000256" key="7">
    <source>
        <dbReference type="SAM" id="MobiDB-lite"/>
    </source>
</evidence>
<accession>A0A833VE82</accession>
<feature type="domain" description="BHLH" evidence="8">
    <location>
        <begin position="165"/>
        <end position="214"/>
    </location>
</feature>
<dbReference type="PROSITE" id="PS50888">
    <property type="entry name" value="BHLH"/>
    <property type="match status" value="1"/>
</dbReference>
<keyword evidence="4" id="KW-0804">Transcription</keyword>
<dbReference type="Pfam" id="PF22754">
    <property type="entry name" value="bHLH-TF_ACT-like_plant"/>
    <property type="match status" value="1"/>
</dbReference>
<dbReference type="SMART" id="SM00353">
    <property type="entry name" value="HLH"/>
    <property type="match status" value="1"/>
</dbReference>
<evidence type="ECO:0000259" key="8">
    <source>
        <dbReference type="PROSITE" id="PS50888"/>
    </source>
</evidence>
<dbReference type="PANTHER" id="PTHR45959:SF69">
    <property type="entry name" value="HELIX-LOOP-HELIX DNA-BINDING DOMAIN CONTAINING PROTEIN, EXPRESSED"/>
    <property type="match status" value="1"/>
</dbReference>
<keyword evidence="3" id="KW-0805">Transcription regulation</keyword>
<dbReference type="InterPro" id="IPR036638">
    <property type="entry name" value="HLH_DNA-bd_sf"/>
</dbReference>
<dbReference type="AlphaFoldDB" id="A0A833VE82"/>
<evidence type="ECO:0000256" key="4">
    <source>
        <dbReference type="ARBA" id="ARBA00023163"/>
    </source>
</evidence>
<dbReference type="InterPro" id="IPR011598">
    <property type="entry name" value="bHLH_dom"/>
</dbReference>
<keyword evidence="10" id="KW-1185">Reference proteome</keyword>
<dbReference type="InterPro" id="IPR054502">
    <property type="entry name" value="bHLH-TF_ACT-like_plant"/>
</dbReference>
<feature type="region of interest" description="Disordered" evidence="7">
    <location>
        <begin position="41"/>
        <end position="64"/>
    </location>
</feature>
<dbReference type="Proteomes" id="UP000623129">
    <property type="component" value="Unassembled WGS sequence"/>
</dbReference>
<comment type="caution">
    <text evidence="9">The sequence shown here is derived from an EMBL/GenBank/DDBJ whole genome shotgun (WGS) entry which is preliminary data.</text>
</comment>
<dbReference type="Gene3D" id="4.10.280.10">
    <property type="entry name" value="Helix-loop-helix DNA-binding domain"/>
    <property type="match status" value="1"/>
</dbReference>
<feature type="region of interest" description="Disordered" evidence="7">
    <location>
        <begin position="241"/>
        <end position="262"/>
    </location>
</feature>
<dbReference type="InterPro" id="IPR052610">
    <property type="entry name" value="bHLH_transcription_regulator"/>
</dbReference>
<reference evidence="9" key="1">
    <citation type="submission" date="2020-01" db="EMBL/GenBank/DDBJ databases">
        <title>Genome sequence of Kobresia littledalei, the first chromosome-level genome in the family Cyperaceae.</title>
        <authorList>
            <person name="Qu G."/>
        </authorList>
    </citation>
    <scope>NUCLEOTIDE SEQUENCE</scope>
    <source>
        <strain evidence="9">C.B.Clarke</strain>
        <tissue evidence="9">Leaf</tissue>
    </source>
</reference>
<proteinExistence type="inferred from homology"/>
<organism evidence="9 10">
    <name type="scientific">Carex littledalei</name>
    <dbReference type="NCBI Taxonomy" id="544730"/>
    <lineage>
        <taxon>Eukaryota</taxon>
        <taxon>Viridiplantae</taxon>
        <taxon>Streptophyta</taxon>
        <taxon>Embryophyta</taxon>
        <taxon>Tracheophyta</taxon>
        <taxon>Spermatophyta</taxon>
        <taxon>Magnoliopsida</taxon>
        <taxon>Liliopsida</taxon>
        <taxon>Poales</taxon>
        <taxon>Cyperaceae</taxon>
        <taxon>Cyperoideae</taxon>
        <taxon>Cariceae</taxon>
        <taxon>Carex</taxon>
        <taxon>Carex subgen. Euthyceras</taxon>
    </lineage>
</organism>
<feature type="compositionally biased region" description="Polar residues" evidence="7">
    <location>
        <begin position="41"/>
        <end position="57"/>
    </location>
</feature>
<name>A0A833VE82_9POAL</name>
<evidence type="ECO:0000256" key="3">
    <source>
        <dbReference type="ARBA" id="ARBA00023015"/>
    </source>
</evidence>
<dbReference type="EMBL" id="SWLB01000029">
    <property type="protein sequence ID" value="KAF3320503.1"/>
    <property type="molecule type" value="Genomic_DNA"/>
</dbReference>
<gene>
    <name evidence="9" type="ORF">FCM35_KLT15199</name>
</gene>
<evidence type="ECO:0000256" key="1">
    <source>
        <dbReference type="ARBA" id="ARBA00004123"/>
    </source>
</evidence>
<dbReference type="PANTHER" id="PTHR45959">
    <property type="entry name" value="BHLH TRANSCRIPTION FACTOR"/>
    <property type="match status" value="1"/>
</dbReference>
<evidence type="ECO:0000256" key="6">
    <source>
        <dbReference type="SAM" id="Coils"/>
    </source>
</evidence>
<dbReference type="GO" id="GO:0005634">
    <property type="term" value="C:nucleus"/>
    <property type="evidence" value="ECO:0007669"/>
    <property type="project" value="UniProtKB-SubCell"/>
</dbReference>